<comment type="caution">
    <text evidence="5">The sequence shown here is derived from an EMBL/GenBank/DDBJ whole genome shotgun (WGS) entry which is preliminary data.</text>
</comment>
<keyword evidence="1" id="KW-0805">Transcription regulation</keyword>
<gene>
    <name evidence="5" type="ORF">CEN44_28535</name>
</gene>
<organism evidence="5 6">
    <name type="scientific">Fischerella muscicola CCMEE 5323</name>
    <dbReference type="NCBI Taxonomy" id="2019572"/>
    <lineage>
        <taxon>Bacteria</taxon>
        <taxon>Bacillati</taxon>
        <taxon>Cyanobacteriota</taxon>
        <taxon>Cyanophyceae</taxon>
        <taxon>Nostocales</taxon>
        <taxon>Hapalosiphonaceae</taxon>
        <taxon>Fischerella</taxon>
    </lineage>
</organism>
<sequence length="302" mass="34064">MRVMLKTEHESCAVEKSILESFNRQSLLSNDDPGWGGIRFQFTYSRSASALPDEVIFPANAIHIYTDLSSGYVVEARINGRLQKSSIVTGDSLIIPRGTAYWQSDNQKSKGITLGFNSDFLARTLSESIDLGCVELLPQFPAFDPLIYQIGLALKTELEQNRYSSRLYAESAATFLVTHLFHHYAFGKQKEQITTSGLPKYKLQQVIDYIHANLECNISLSELAFLAQMSLSHFSRLFKQSTGYSPHQFVIKCRVERARELLLKSDLSIADITYKVGFANQGHLTSHFKRLLGVTPKVVREK</sequence>
<dbReference type="EMBL" id="NRQW01000719">
    <property type="protein sequence ID" value="PLZ81554.1"/>
    <property type="molecule type" value="Genomic_DNA"/>
</dbReference>
<keyword evidence="2" id="KW-0238">DNA-binding</keyword>
<dbReference type="Proteomes" id="UP000235036">
    <property type="component" value="Unassembled WGS sequence"/>
</dbReference>
<dbReference type="PROSITE" id="PS00041">
    <property type="entry name" value="HTH_ARAC_FAMILY_1"/>
    <property type="match status" value="1"/>
</dbReference>
<evidence type="ECO:0000313" key="6">
    <source>
        <dbReference type="Proteomes" id="UP000235036"/>
    </source>
</evidence>
<evidence type="ECO:0000313" key="5">
    <source>
        <dbReference type="EMBL" id="PLZ81554.1"/>
    </source>
</evidence>
<dbReference type="GO" id="GO:0003700">
    <property type="term" value="F:DNA-binding transcription factor activity"/>
    <property type="evidence" value="ECO:0007669"/>
    <property type="project" value="InterPro"/>
</dbReference>
<dbReference type="SUPFAM" id="SSF46689">
    <property type="entry name" value="Homeodomain-like"/>
    <property type="match status" value="2"/>
</dbReference>
<dbReference type="InterPro" id="IPR018062">
    <property type="entry name" value="HTH_AraC-typ_CS"/>
</dbReference>
<dbReference type="GO" id="GO:0043565">
    <property type="term" value="F:sequence-specific DNA binding"/>
    <property type="evidence" value="ECO:0007669"/>
    <property type="project" value="InterPro"/>
</dbReference>
<protein>
    <submittedName>
        <fullName evidence="5">AraC family transcriptional regulator</fullName>
    </submittedName>
</protein>
<reference evidence="5 6" key="1">
    <citation type="submission" date="2017-08" db="EMBL/GenBank/DDBJ databases">
        <title>Genomes of Fischerella (Mastigocladus) sp. strains.</title>
        <authorList>
            <person name="Miller S.R."/>
        </authorList>
    </citation>
    <scope>NUCLEOTIDE SEQUENCE [LARGE SCALE GENOMIC DNA]</scope>
    <source>
        <strain evidence="5 6">CCMEE 5323</strain>
    </source>
</reference>
<accession>A0A2N6JUI9</accession>
<name>A0A2N6JUI9_FISMU</name>
<keyword evidence="3" id="KW-0804">Transcription</keyword>
<dbReference type="AlphaFoldDB" id="A0A2N6JUI9"/>
<dbReference type="PANTHER" id="PTHR46796">
    <property type="entry name" value="HTH-TYPE TRANSCRIPTIONAL ACTIVATOR RHAS-RELATED"/>
    <property type="match status" value="1"/>
</dbReference>
<dbReference type="PROSITE" id="PS01124">
    <property type="entry name" value="HTH_ARAC_FAMILY_2"/>
    <property type="match status" value="1"/>
</dbReference>
<evidence type="ECO:0000256" key="3">
    <source>
        <dbReference type="ARBA" id="ARBA00023163"/>
    </source>
</evidence>
<keyword evidence="6" id="KW-1185">Reference proteome</keyword>
<feature type="domain" description="HTH araC/xylS-type" evidence="4">
    <location>
        <begin position="204"/>
        <end position="302"/>
    </location>
</feature>
<evidence type="ECO:0000259" key="4">
    <source>
        <dbReference type="PROSITE" id="PS01124"/>
    </source>
</evidence>
<dbReference type="Pfam" id="PF12833">
    <property type="entry name" value="HTH_18"/>
    <property type="match status" value="1"/>
</dbReference>
<dbReference type="SMART" id="SM00342">
    <property type="entry name" value="HTH_ARAC"/>
    <property type="match status" value="1"/>
</dbReference>
<dbReference type="InterPro" id="IPR050204">
    <property type="entry name" value="AraC_XylS_family_regulators"/>
</dbReference>
<dbReference type="InterPro" id="IPR009057">
    <property type="entry name" value="Homeodomain-like_sf"/>
</dbReference>
<dbReference type="PANTHER" id="PTHR46796:SF6">
    <property type="entry name" value="ARAC SUBFAMILY"/>
    <property type="match status" value="1"/>
</dbReference>
<evidence type="ECO:0000256" key="1">
    <source>
        <dbReference type="ARBA" id="ARBA00023015"/>
    </source>
</evidence>
<dbReference type="Gene3D" id="1.10.10.60">
    <property type="entry name" value="Homeodomain-like"/>
    <property type="match status" value="2"/>
</dbReference>
<proteinExistence type="predicted"/>
<evidence type="ECO:0000256" key="2">
    <source>
        <dbReference type="ARBA" id="ARBA00023125"/>
    </source>
</evidence>
<dbReference type="InterPro" id="IPR018060">
    <property type="entry name" value="HTH_AraC"/>
</dbReference>